<keyword evidence="4 5" id="KW-0472">Membrane</keyword>
<dbReference type="Proteomes" id="UP000516046">
    <property type="component" value="Chromosome"/>
</dbReference>
<dbReference type="EMBL" id="CP060696">
    <property type="protein sequence ID" value="QNO17273.1"/>
    <property type="molecule type" value="Genomic_DNA"/>
</dbReference>
<feature type="domain" description="ABC-2 type transporter transmembrane" evidence="6">
    <location>
        <begin position="474"/>
        <end position="721"/>
    </location>
</feature>
<keyword evidence="2 5" id="KW-0812">Transmembrane</keyword>
<dbReference type="Pfam" id="PF12698">
    <property type="entry name" value="ABC2_membrane_3"/>
    <property type="match status" value="1"/>
</dbReference>
<dbReference type="InterPro" id="IPR017500">
    <property type="entry name" value="Phage_infect_YhgE_N"/>
</dbReference>
<protein>
    <submittedName>
        <fullName evidence="7">YhgE/Pip domain-containing protein</fullName>
    </submittedName>
</protein>
<dbReference type="InterPro" id="IPR051328">
    <property type="entry name" value="T7SS_ABC-Transporter"/>
</dbReference>
<keyword evidence="8" id="KW-1185">Reference proteome</keyword>
<dbReference type="GO" id="GO:0016020">
    <property type="term" value="C:membrane"/>
    <property type="evidence" value="ECO:0007669"/>
    <property type="project" value="UniProtKB-SubCell"/>
</dbReference>
<evidence type="ECO:0000256" key="5">
    <source>
        <dbReference type="SAM" id="Phobius"/>
    </source>
</evidence>
<feature type="transmembrane region" description="Helical" evidence="5">
    <location>
        <begin position="41"/>
        <end position="60"/>
    </location>
</feature>
<dbReference type="PANTHER" id="PTHR43077:SF10">
    <property type="entry name" value="TRANSPORT PERMEASE PROTEIN"/>
    <property type="match status" value="1"/>
</dbReference>
<evidence type="ECO:0000313" key="7">
    <source>
        <dbReference type="EMBL" id="QNO17273.1"/>
    </source>
</evidence>
<evidence type="ECO:0000256" key="1">
    <source>
        <dbReference type="ARBA" id="ARBA00004141"/>
    </source>
</evidence>
<dbReference type="PANTHER" id="PTHR43077">
    <property type="entry name" value="TRANSPORT PERMEASE YVFS-RELATED"/>
    <property type="match status" value="1"/>
</dbReference>
<evidence type="ECO:0000256" key="3">
    <source>
        <dbReference type="ARBA" id="ARBA00022989"/>
    </source>
</evidence>
<dbReference type="KEGG" id="caml:H6X83_09975"/>
<dbReference type="NCBIfam" id="TIGR03061">
    <property type="entry name" value="pip_yhgE_Nterm"/>
    <property type="match status" value="1"/>
</dbReference>
<organism evidence="7 8">
    <name type="scientific">Caproicibacterium amylolyticum</name>
    <dbReference type="NCBI Taxonomy" id="2766537"/>
    <lineage>
        <taxon>Bacteria</taxon>
        <taxon>Bacillati</taxon>
        <taxon>Bacillota</taxon>
        <taxon>Clostridia</taxon>
        <taxon>Eubacteriales</taxon>
        <taxon>Oscillospiraceae</taxon>
        <taxon>Caproicibacterium</taxon>
    </lineage>
</organism>
<feature type="transmembrane region" description="Helical" evidence="5">
    <location>
        <begin position="705"/>
        <end position="721"/>
    </location>
</feature>
<sequence length="741" mass="81337">MKKITAALLHFWETLFHGLRAGIHPVFLVFHHDVKLVFKNISTIIIAAGLAFLPSLYAWINIYACWDPYANTGNLPVAIVSKDQGAVYNGKVMNAGDEILAELKKNKSIGWDFVDEWQANYGLNQGKYYAMIEVPDNFSARLLTLTSSTPQKPVITYRTNQKLNSIATKITDAAKTKLVENIKSNFVKTVTSEVINTVKTEMKTTSLDASKIKELKTTLSQANETITTLKKYISTASTDSANFQIYLNKSSALLPKVNAQMSNLQNILSADRELAQNTETTIRSVSTNLNTDMQQVNLINQKNQQMLALLQQANANAISKDTLALMQQTTSICNAADALLQSDRTTLNALSQSYNLPALSLAADSLQYVDKLILNERDTLKQQMAILSVDASKEKTAKALTVLSKLSDSIADQLTALSARLATDTQPVLNSLISNFSLQLGNAGKIAQAENTLLPQMNALAAFNTASGQITSSQAAQLNKTLTTVQESLNTLLTKVGTITEEDLDYVTDLITNHPGEIADFISSPVTVKEVDIYNSSTFGVGVAPFYTVLAIWIGALLSCALLTVNFEPKQIGGWKLNLVQKHFGKMLMFLCLSLLQSMIIVLGDVFLLGVHPADFQLLLGLTALTSVTFTILIFTLVSLFGNVGKAIAVVMMVFQIAGAGGIYPIQTNPQIFGMLAPLWPFSYAIDYFREAIAGPVWSSVQHNVRAMFFFIVGFLLLAIFKKPFHLFTEKMEKIYKKAQI</sequence>
<evidence type="ECO:0000259" key="6">
    <source>
        <dbReference type="Pfam" id="PF12698"/>
    </source>
</evidence>
<evidence type="ECO:0000313" key="8">
    <source>
        <dbReference type="Proteomes" id="UP000516046"/>
    </source>
</evidence>
<evidence type="ECO:0000256" key="2">
    <source>
        <dbReference type="ARBA" id="ARBA00022692"/>
    </source>
</evidence>
<dbReference type="InterPro" id="IPR017501">
    <property type="entry name" value="Phage_infect_YhgE_C"/>
</dbReference>
<accession>A0A7G9WF11</accession>
<evidence type="ECO:0000256" key="4">
    <source>
        <dbReference type="ARBA" id="ARBA00023136"/>
    </source>
</evidence>
<dbReference type="RefSeq" id="WP_212506341.1">
    <property type="nucleotide sequence ID" value="NZ_CP060696.1"/>
</dbReference>
<name>A0A7G9WF11_9FIRM</name>
<dbReference type="AlphaFoldDB" id="A0A7G9WF11"/>
<keyword evidence="3 5" id="KW-1133">Transmembrane helix</keyword>
<feature type="transmembrane region" description="Helical" evidence="5">
    <location>
        <begin position="647"/>
        <end position="666"/>
    </location>
</feature>
<dbReference type="InterPro" id="IPR013525">
    <property type="entry name" value="ABC2_TM"/>
</dbReference>
<comment type="subcellular location">
    <subcellularLocation>
        <location evidence="1">Membrane</location>
        <topology evidence="1">Multi-pass membrane protein</topology>
    </subcellularLocation>
</comment>
<gene>
    <name evidence="7" type="ORF">H6X83_09975</name>
</gene>
<feature type="transmembrane region" description="Helical" evidence="5">
    <location>
        <begin position="546"/>
        <end position="567"/>
    </location>
</feature>
<reference evidence="7 8" key="1">
    <citation type="submission" date="2020-08" db="EMBL/GenBank/DDBJ databases">
        <authorList>
            <person name="Ren C."/>
            <person name="Gu Y."/>
            <person name="Xu Y."/>
        </authorList>
    </citation>
    <scope>NUCLEOTIDE SEQUENCE [LARGE SCALE GENOMIC DNA]</scope>
    <source>
        <strain evidence="7 8">LBM18003</strain>
    </source>
</reference>
<dbReference type="NCBIfam" id="TIGR03062">
    <property type="entry name" value="pip_yhgE_Cterm"/>
    <property type="match status" value="1"/>
</dbReference>
<proteinExistence type="predicted"/>
<feature type="transmembrane region" description="Helical" evidence="5">
    <location>
        <begin position="588"/>
        <end position="610"/>
    </location>
</feature>
<feature type="transmembrane region" description="Helical" evidence="5">
    <location>
        <begin position="616"/>
        <end position="640"/>
    </location>
</feature>